<organism evidence="9 10">
    <name type="scientific">Aeromicrobium endophyticum</name>
    <dbReference type="NCBI Taxonomy" id="2292704"/>
    <lineage>
        <taxon>Bacteria</taxon>
        <taxon>Bacillati</taxon>
        <taxon>Actinomycetota</taxon>
        <taxon>Actinomycetes</taxon>
        <taxon>Propionibacteriales</taxon>
        <taxon>Nocardioidaceae</taxon>
        <taxon>Aeromicrobium</taxon>
    </lineage>
</organism>
<keyword evidence="1 7" id="KW-1003">Cell membrane</keyword>
<comment type="catalytic activity">
    <reaction evidence="7">
        <text>a peptidoglycan chain = a peptidoglycan chain with N-acetyl-1,6-anhydromuramyl-[peptide] at the reducing end + a peptidoglycan chain with N-acetylglucosamine at the non-reducing end.</text>
        <dbReference type="EC" id="4.2.2.29"/>
    </reaction>
</comment>
<dbReference type="NCBIfam" id="TIGR00247">
    <property type="entry name" value="endolytic transglycosylase MltG"/>
    <property type="match status" value="1"/>
</dbReference>
<dbReference type="RefSeq" id="WP_119704605.1">
    <property type="nucleotide sequence ID" value="NZ_JBHSOI010000002.1"/>
</dbReference>
<dbReference type="Gene3D" id="3.30.160.60">
    <property type="entry name" value="Classic Zinc Finger"/>
    <property type="match status" value="1"/>
</dbReference>
<feature type="site" description="Important for catalytic activity" evidence="7">
    <location>
        <position position="255"/>
    </location>
</feature>
<dbReference type="GO" id="GO:0008932">
    <property type="term" value="F:lytic endotransglycosylase activity"/>
    <property type="evidence" value="ECO:0007669"/>
    <property type="project" value="UniProtKB-UniRule"/>
</dbReference>
<dbReference type="HAMAP" id="MF_02065">
    <property type="entry name" value="MltG"/>
    <property type="match status" value="1"/>
</dbReference>
<keyword evidence="2 7" id="KW-0812">Transmembrane</keyword>
<dbReference type="Proteomes" id="UP000265581">
    <property type="component" value="Unassembled WGS sequence"/>
</dbReference>
<evidence type="ECO:0000256" key="6">
    <source>
        <dbReference type="ARBA" id="ARBA00023316"/>
    </source>
</evidence>
<proteinExistence type="inferred from homology"/>
<gene>
    <name evidence="7 9" type="primary">mltG</name>
    <name evidence="9" type="ORF">DX116_12545</name>
</gene>
<protein>
    <recommendedName>
        <fullName evidence="7">Endolytic murein transglycosylase</fullName>
        <ecNumber evidence="7">4.2.2.29</ecNumber>
    </recommendedName>
    <alternativeName>
        <fullName evidence="7">Peptidoglycan lytic transglycosylase</fullName>
    </alternativeName>
    <alternativeName>
        <fullName evidence="7">Peptidoglycan polymerization terminase</fullName>
    </alternativeName>
</protein>
<dbReference type="CDD" id="cd08010">
    <property type="entry name" value="MltG_like"/>
    <property type="match status" value="1"/>
</dbReference>
<evidence type="ECO:0000256" key="5">
    <source>
        <dbReference type="ARBA" id="ARBA00023239"/>
    </source>
</evidence>
<evidence type="ECO:0000256" key="3">
    <source>
        <dbReference type="ARBA" id="ARBA00022989"/>
    </source>
</evidence>
<comment type="similarity">
    <text evidence="7">Belongs to the transglycosylase MltG family.</text>
</comment>
<dbReference type="GO" id="GO:0009252">
    <property type="term" value="P:peptidoglycan biosynthetic process"/>
    <property type="evidence" value="ECO:0007669"/>
    <property type="project" value="UniProtKB-UniRule"/>
</dbReference>
<comment type="caution">
    <text evidence="9">The sequence shown here is derived from an EMBL/GenBank/DDBJ whole genome shotgun (WGS) entry which is preliminary data.</text>
</comment>
<comment type="subcellular location">
    <subcellularLocation>
        <location evidence="7">Cell membrane</location>
        <topology evidence="7">Single-pass membrane protein</topology>
    </subcellularLocation>
</comment>
<dbReference type="OrthoDB" id="9814591at2"/>
<keyword evidence="5 7" id="KW-0456">Lyase</keyword>
<dbReference type="PANTHER" id="PTHR30518:SF2">
    <property type="entry name" value="ENDOLYTIC MUREIN TRANSGLYCOSYLASE"/>
    <property type="match status" value="1"/>
</dbReference>
<evidence type="ECO:0000256" key="2">
    <source>
        <dbReference type="ARBA" id="ARBA00022692"/>
    </source>
</evidence>
<evidence type="ECO:0000313" key="10">
    <source>
        <dbReference type="Proteomes" id="UP000265581"/>
    </source>
</evidence>
<evidence type="ECO:0000256" key="8">
    <source>
        <dbReference type="SAM" id="MobiDB-lite"/>
    </source>
</evidence>
<dbReference type="EC" id="4.2.2.29" evidence="7"/>
<comment type="function">
    <text evidence="7">Functions as a peptidoglycan terminase that cleaves nascent peptidoglycan strands endolytically to terminate their elongation.</text>
</comment>
<dbReference type="PANTHER" id="PTHR30518">
    <property type="entry name" value="ENDOLYTIC MUREIN TRANSGLYCOSYLASE"/>
    <property type="match status" value="1"/>
</dbReference>
<sequence>MTDSGLDLVMGEPEGPRGPGRRRADTPPRKPWGRRIVALVVVVVLVAAVVVVGGKVKDRFFSSAEDYTGQGSGSVTVQIPEGAGGQQIANILKKAGVVKSAEAFYQLSLNDNRFAAVQAGNFALRKEMSSDAALGALVDKGNRVEGKVTIPEGARLDQVVDIIAANTKITKADLQAVLDDPGKLDLPAVAKGNPEGYLFPATYDVPPGTTALDLLRQMAAKTVAVASDLDISTRAKALGYTGEQILTVASILEYEANNDEDYAKVARVLYNRLDRGMPLQLDSTVSYVSGRKGDVFTTPEERDAESAYNTYQNQGLPPGPIGSPGEKTIEAALNPADGTWLYFVAVNLETGKTVFSDTLAEHNRAVAQLREYCKTAPEGVCG</sequence>
<keyword evidence="6 7" id="KW-0961">Cell wall biogenesis/degradation</keyword>
<evidence type="ECO:0000313" key="9">
    <source>
        <dbReference type="EMBL" id="REK70007.1"/>
    </source>
</evidence>
<dbReference type="Pfam" id="PF02618">
    <property type="entry name" value="YceG"/>
    <property type="match status" value="1"/>
</dbReference>
<dbReference type="GO" id="GO:0005886">
    <property type="term" value="C:plasma membrane"/>
    <property type="evidence" value="ECO:0007669"/>
    <property type="project" value="UniProtKB-SubCell"/>
</dbReference>
<keyword evidence="4 7" id="KW-0472">Membrane</keyword>
<evidence type="ECO:0000256" key="7">
    <source>
        <dbReference type="HAMAP-Rule" id="MF_02065"/>
    </source>
</evidence>
<evidence type="ECO:0000256" key="1">
    <source>
        <dbReference type="ARBA" id="ARBA00022475"/>
    </source>
</evidence>
<keyword evidence="3 7" id="KW-1133">Transmembrane helix</keyword>
<dbReference type="AlphaFoldDB" id="A0A371P237"/>
<name>A0A371P237_9ACTN</name>
<feature type="transmembrane region" description="Helical" evidence="7">
    <location>
        <begin position="36"/>
        <end position="54"/>
    </location>
</feature>
<dbReference type="EMBL" id="QUBR01000002">
    <property type="protein sequence ID" value="REK70007.1"/>
    <property type="molecule type" value="Genomic_DNA"/>
</dbReference>
<keyword evidence="10" id="KW-1185">Reference proteome</keyword>
<dbReference type="Gene3D" id="3.30.1490.480">
    <property type="entry name" value="Endolytic murein transglycosylase"/>
    <property type="match status" value="1"/>
</dbReference>
<dbReference type="InterPro" id="IPR003770">
    <property type="entry name" value="MLTG-like"/>
</dbReference>
<dbReference type="GO" id="GO:0071555">
    <property type="term" value="P:cell wall organization"/>
    <property type="evidence" value="ECO:0007669"/>
    <property type="project" value="UniProtKB-KW"/>
</dbReference>
<feature type="region of interest" description="Disordered" evidence="8">
    <location>
        <begin position="1"/>
        <end position="29"/>
    </location>
</feature>
<evidence type="ECO:0000256" key="4">
    <source>
        <dbReference type="ARBA" id="ARBA00023136"/>
    </source>
</evidence>
<accession>A0A371P237</accession>
<reference evidence="9 10" key="1">
    <citation type="submission" date="2018-08" db="EMBL/GenBank/DDBJ databases">
        <title>Aeromicrobium sp. M2KJ-4, whole genome shotgun sequence.</title>
        <authorList>
            <person name="Tuo L."/>
        </authorList>
    </citation>
    <scope>NUCLEOTIDE SEQUENCE [LARGE SCALE GENOMIC DNA]</scope>
    <source>
        <strain evidence="9 10">M2KJ-4</strain>
    </source>
</reference>